<keyword evidence="2" id="KW-0802">TPR repeat</keyword>
<dbReference type="STRING" id="658218.SAMN05216562_2195"/>
<dbReference type="InterPro" id="IPR026634">
    <property type="entry name" value="TPST-like"/>
</dbReference>
<dbReference type="AlphaFoldDB" id="A0A1H3Z513"/>
<dbReference type="SMART" id="SM00028">
    <property type="entry name" value="TPR"/>
    <property type="match status" value="5"/>
</dbReference>
<evidence type="ECO:0000313" key="3">
    <source>
        <dbReference type="EMBL" id="SEA18776.1"/>
    </source>
</evidence>
<dbReference type="PANTHER" id="PTHR12788">
    <property type="entry name" value="PROTEIN-TYROSINE SULFOTRANSFERASE 2"/>
    <property type="match status" value="1"/>
</dbReference>
<dbReference type="Gene3D" id="3.40.50.300">
    <property type="entry name" value="P-loop containing nucleotide triphosphate hydrolases"/>
    <property type="match status" value="1"/>
</dbReference>
<dbReference type="Pfam" id="PF13469">
    <property type="entry name" value="Sulfotransfer_3"/>
    <property type="match status" value="1"/>
</dbReference>
<name>A0A1H3Z513_9GAMM</name>
<dbReference type="PROSITE" id="PS50005">
    <property type="entry name" value="TPR"/>
    <property type="match status" value="1"/>
</dbReference>
<protein>
    <submittedName>
        <fullName evidence="3">Tetratricopeptide repeat-containing protein</fullName>
    </submittedName>
</protein>
<dbReference type="PANTHER" id="PTHR12788:SF10">
    <property type="entry name" value="PROTEIN-TYROSINE SULFOTRANSFERASE"/>
    <property type="match status" value="1"/>
</dbReference>
<organism evidence="3 4">
    <name type="scientific">Microbulbifer marinus</name>
    <dbReference type="NCBI Taxonomy" id="658218"/>
    <lineage>
        <taxon>Bacteria</taxon>
        <taxon>Pseudomonadati</taxon>
        <taxon>Pseudomonadota</taxon>
        <taxon>Gammaproteobacteria</taxon>
        <taxon>Cellvibrionales</taxon>
        <taxon>Microbulbiferaceae</taxon>
        <taxon>Microbulbifer</taxon>
    </lineage>
</organism>
<dbReference type="Pfam" id="PF14559">
    <property type="entry name" value="TPR_19"/>
    <property type="match status" value="1"/>
</dbReference>
<gene>
    <name evidence="3" type="ORF">SAMN05216562_2195</name>
</gene>
<dbReference type="EMBL" id="FNQO01000002">
    <property type="protein sequence ID" value="SEA18776.1"/>
    <property type="molecule type" value="Genomic_DNA"/>
</dbReference>
<dbReference type="InterPro" id="IPR027417">
    <property type="entry name" value="P-loop_NTPase"/>
</dbReference>
<evidence type="ECO:0000256" key="2">
    <source>
        <dbReference type="PROSITE-ProRule" id="PRU00339"/>
    </source>
</evidence>
<dbReference type="Gene3D" id="1.25.40.10">
    <property type="entry name" value="Tetratricopeptide repeat domain"/>
    <property type="match status" value="1"/>
</dbReference>
<dbReference type="InterPro" id="IPR019734">
    <property type="entry name" value="TPR_rpt"/>
</dbReference>
<dbReference type="GO" id="GO:0008476">
    <property type="term" value="F:protein-tyrosine sulfotransferase activity"/>
    <property type="evidence" value="ECO:0007669"/>
    <property type="project" value="InterPro"/>
</dbReference>
<evidence type="ECO:0000313" key="4">
    <source>
        <dbReference type="Proteomes" id="UP000198658"/>
    </source>
</evidence>
<dbReference type="SUPFAM" id="SSF48452">
    <property type="entry name" value="TPR-like"/>
    <property type="match status" value="1"/>
</dbReference>
<proteinExistence type="predicted"/>
<evidence type="ECO:0000256" key="1">
    <source>
        <dbReference type="ARBA" id="ARBA00022679"/>
    </source>
</evidence>
<keyword evidence="1" id="KW-0808">Transferase</keyword>
<sequence length="512" mass="58044">MQALSAGDIQRASDCCQQVLRIQPDLVQGHFLVGLVALESRNRKIAFSAFSSVVKLQQEHPAAWAQLAKLHMGEGRVNAADAALGEALKYRSEDPLVQDLLGSIYSLMGDYGVARQCFEIANRLQPDHPPYLLNFANNLVYSGDLDEAQAVFEKIICLQPDSPQAHWHMASARKATDEKHIRQMEYLAANNTSPRVRAFYYYAIGKECEDLGQWQRAFDAFSRGAAARRETVEYDEAAEIEMFDYLEQHFTRDWFDALPEGDPDPAPIFVLGQPRTGTTLIERIITSHSQAHSAGELQQFGLAIRRLTNHQNPKRFSADFFQQAAGVDMGKLGALYLQTCAKMRGDKPRFVDKLPQNYLMIPLILKALPNAKIVHLTRDPMDACFASFKQLFADAYLHSYDQREMARHHARYRRLMDTWRERFPGRFVDIAYEEAVTDLDSSAKQLLAHLELPWEDACLQFHTQKQAVSTASAAQVREPVHTRSLGRWKKYAMLLAPMIDELNRHGITTDSA</sequence>
<dbReference type="SUPFAM" id="SSF52540">
    <property type="entry name" value="P-loop containing nucleoside triphosphate hydrolases"/>
    <property type="match status" value="1"/>
</dbReference>
<keyword evidence="4" id="KW-1185">Reference proteome</keyword>
<feature type="repeat" description="TPR" evidence="2">
    <location>
        <begin position="95"/>
        <end position="128"/>
    </location>
</feature>
<dbReference type="InterPro" id="IPR011990">
    <property type="entry name" value="TPR-like_helical_dom_sf"/>
</dbReference>
<accession>A0A1H3Z513</accession>
<reference evidence="4" key="1">
    <citation type="submission" date="2016-10" db="EMBL/GenBank/DDBJ databases">
        <authorList>
            <person name="Varghese N."/>
            <person name="Submissions S."/>
        </authorList>
    </citation>
    <scope>NUCLEOTIDE SEQUENCE [LARGE SCALE GENOMIC DNA]</scope>
    <source>
        <strain evidence="4">CGMCC 1.10657</strain>
    </source>
</reference>
<dbReference type="Proteomes" id="UP000198658">
    <property type="component" value="Unassembled WGS sequence"/>
</dbReference>